<name>A0A137P6V3_CONC2</name>
<keyword evidence="2" id="KW-1185">Reference proteome</keyword>
<dbReference type="InterPro" id="IPR011990">
    <property type="entry name" value="TPR-like_helical_dom_sf"/>
</dbReference>
<proteinExistence type="predicted"/>
<sequence>MNLEIQVEEQLQFICFIIDDDLGKFLDIKTVDYLKQTLILVGSFNQCNEQESIQKITNQSLILWNQIIKIKNQCMLTNKFLNPEHIRLCRLICMKLFEKFGQDDEILAQVYIKTIESCLDVKDNENAEVIFDAFNEICIKNHFSITKFHEEFILIKASIMISKGLHDLAIKSLHEELQNYGMNAKFVDFISSTGIKCTKAGDCANSIKWLELYFDLFDKLEPSRIPKNSCQIISILSDLYSDSNLDNKEDKIKSLIEKLSLLKQNNSIFWFKIYLKYIEISGAESFVNVFEQFMKCQFDEVYLPEICEFLTYVAETFSSELALRGLDKVINDGISNSSLEKDIREEIEAKIDDLSFEGIFSCYMIFLSIADQKYELSNYTASIQWLEKCYQMFEHRAMDDKNKNRVLIKLAHCYFLIKQSDKSLSYLQEISKIENEFFGWTLKLKVLISTNSTQDCLNLLQSQLEYIPDHYLIFLALANDAYRFKLEAVMLKILLLFQEIAISNSFSDTKILKNFIYLSKCYIESIQIKESSRPQIVSFLSKVGEFAENCESGNLKIDGLGWFFFQIWKFIESDYLNNNLGDVIQLIKIAKNFIRSTKSDLIKKTALQVIEINALFKVFKGNEKSETILQITKELKRNISSIPVQNQQEIAINISLIEFEMNIRLESWSDAYKVCQIMEFNIDLIHYILDKIQDKNHLVVKDIICLIANQEKLFNNLEFKSLKIFQLIIILMKVGNKNELIPFIDKVYESVSSSSLENKDGFLEWLKVEIWNIGALNIITGNRVIGKKICEKSIEMFSKNNSELKQKMNSKLVHMLKEVDHAQ</sequence>
<dbReference type="AlphaFoldDB" id="A0A137P6V3"/>
<dbReference type="Proteomes" id="UP000070444">
    <property type="component" value="Unassembled WGS sequence"/>
</dbReference>
<accession>A0A137P6V3</accession>
<dbReference type="SUPFAM" id="SSF48452">
    <property type="entry name" value="TPR-like"/>
    <property type="match status" value="1"/>
</dbReference>
<gene>
    <name evidence="1" type="ORF">CONCODRAFT_6671</name>
</gene>
<protein>
    <submittedName>
        <fullName evidence="1">Uncharacterized protein</fullName>
    </submittedName>
</protein>
<evidence type="ECO:0000313" key="1">
    <source>
        <dbReference type="EMBL" id="KXN70740.1"/>
    </source>
</evidence>
<dbReference type="Gene3D" id="1.25.40.10">
    <property type="entry name" value="Tetratricopeptide repeat domain"/>
    <property type="match status" value="1"/>
</dbReference>
<dbReference type="EMBL" id="KQ964494">
    <property type="protein sequence ID" value="KXN70740.1"/>
    <property type="molecule type" value="Genomic_DNA"/>
</dbReference>
<reference evidence="1 2" key="1">
    <citation type="journal article" date="2015" name="Genome Biol. Evol.">
        <title>Phylogenomic analyses indicate that early fungi evolved digesting cell walls of algal ancestors of land plants.</title>
        <authorList>
            <person name="Chang Y."/>
            <person name="Wang S."/>
            <person name="Sekimoto S."/>
            <person name="Aerts A.L."/>
            <person name="Choi C."/>
            <person name="Clum A."/>
            <person name="LaButti K.M."/>
            <person name="Lindquist E.A."/>
            <person name="Yee Ngan C."/>
            <person name="Ohm R.A."/>
            <person name="Salamov A.A."/>
            <person name="Grigoriev I.V."/>
            <person name="Spatafora J.W."/>
            <person name="Berbee M.L."/>
        </authorList>
    </citation>
    <scope>NUCLEOTIDE SEQUENCE [LARGE SCALE GENOMIC DNA]</scope>
    <source>
        <strain evidence="1 2">NRRL 28638</strain>
    </source>
</reference>
<evidence type="ECO:0000313" key="2">
    <source>
        <dbReference type="Proteomes" id="UP000070444"/>
    </source>
</evidence>
<organism evidence="1 2">
    <name type="scientific">Conidiobolus coronatus (strain ATCC 28846 / CBS 209.66 / NRRL 28638)</name>
    <name type="common">Delacroixia coronata</name>
    <dbReference type="NCBI Taxonomy" id="796925"/>
    <lineage>
        <taxon>Eukaryota</taxon>
        <taxon>Fungi</taxon>
        <taxon>Fungi incertae sedis</taxon>
        <taxon>Zoopagomycota</taxon>
        <taxon>Entomophthoromycotina</taxon>
        <taxon>Entomophthoromycetes</taxon>
        <taxon>Entomophthorales</taxon>
        <taxon>Ancylistaceae</taxon>
        <taxon>Conidiobolus</taxon>
    </lineage>
</organism>